<dbReference type="NCBIfam" id="NF006073">
    <property type="entry name" value="PRK08219.1"/>
    <property type="match status" value="1"/>
</dbReference>
<comment type="similarity">
    <text evidence="1">Belongs to the short-chain dehydrogenases/reductases (SDR) family.</text>
</comment>
<evidence type="ECO:0000256" key="1">
    <source>
        <dbReference type="ARBA" id="ARBA00006484"/>
    </source>
</evidence>
<dbReference type="GO" id="GO:0016020">
    <property type="term" value="C:membrane"/>
    <property type="evidence" value="ECO:0007669"/>
    <property type="project" value="TreeGrafter"/>
</dbReference>
<sequence length="239" mass="25497">MANKKGNAIITGATGGMGKEMVADLSRDYAVYAVGRNAEELARLAAIDGVTTVQADLLDLLDSPGKPLSELGLPELDEVKVLVHSAAIAHRMSVEEATPADWRRHMDINVHVPAELTRRYLPALRAAEATVIFINSGAGRADLPDNAVYAATKHALYALAGSLRKAELGIRVSSVAPGPVDTPMLAGLQDYDPAEVIEPVEVARAVRAVIDAGPSTQLTEVQVRPRIELADRKRLKASR</sequence>
<dbReference type="InterPro" id="IPR002347">
    <property type="entry name" value="SDR_fam"/>
</dbReference>
<dbReference type="KEGG" id="cee:CENDO_08905"/>
<protein>
    <submittedName>
        <fullName evidence="3">Putative oxidoreductase</fullName>
        <ecNumber evidence="3">1.-.-.-</ecNumber>
    </submittedName>
</protein>
<dbReference type="GO" id="GO:0016491">
    <property type="term" value="F:oxidoreductase activity"/>
    <property type="evidence" value="ECO:0007669"/>
    <property type="project" value="UniProtKB-KW"/>
</dbReference>
<dbReference type="PANTHER" id="PTHR44196:SF1">
    <property type="entry name" value="DEHYDROGENASE_REDUCTASE SDR FAMILY MEMBER 7B"/>
    <property type="match status" value="1"/>
</dbReference>
<evidence type="ECO:0000256" key="2">
    <source>
        <dbReference type="ARBA" id="ARBA00023002"/>
    </source>
</evidence>
<dbReference type="PROSITE" id="PS00061">
    <property type="entry name" value="ADH_SHORT"/>
    <property type="match status" value="1"/>
</dbReference>
<evidence type="ECO:0000313" key="3">
    <source>
        <dbReference type="EMBL" id="QCB29049.1"/>
    </source>
</evidence>
<dbReference type="Proteomes" id="UP000296352">
    <property type="component" value="Chromosome"/>
</dbReference>
<keyword evidence="2 3" id="KW-0560">Oxidoreductase</keyword>
<dbReference type="Pfam" id="PF00106">
    <property type="entry name" value="adh_short"/>
    <property type="match status" value="1"/>
</dbReference>
<evidence type="ECO:0000313" key="4">
    <source>
        <dbReference type="Proteomes" id="UP000296352"/>
    </source>
</evidence>
<dbReference type="OrthoDB" id="158573at2"/>
<dbReference type="RefSeq" id="WP_136141698.1">
    <property type="nucleotide sequence ID" value="NZ_CP039247.1"/>
</dbReference>
<keyword evidence="4" id="KW-1185">Reference proteome</keyword>
<dbReference type="AlphaFoldDB" id="A0A4P7QHC7"/>
<dbReference type="Gene3D" id="3.40.50.720">
    <property type="entry name" value="NAD(P)-binding Rossmann-like Domain"/>
    <property type="match status" value="1"/>
</dbReference>
<dbReference type="InterPro" id="IPR036291">
    <property type="entry name" value="NAD(P)-bd_dom_sf"/>
</dbReference>
<gene>
    <name evidence="3" type="ORF">CENDO_08905</name>
</gene>
<reference evidence="3 4" key="1">
    <citation type="submission" date="2019-04" db="EMBL/GenBank/DDBJ databases">
        <title>Corynebacterium endometrii sp. nov., isolated from the uterus of a cow with endometritis.</title>
        <authorList>
            <person name="Ballas P."/>
            <person name="Ruckert C."/>
            <person name="Wagener K."/>
            <person name="Drillich M."/>
            <person name="Kaempfer P."/>
            <person name="Busse H.-J."/>
            <person name="Ehling-Schulz M."/>
        </authorList>
    </citation>
    <scope>NUCLEOTIDE SEQUENCE [LARGE SCALE GENOMIC DNA]</scope>
    <source>
        <strain evidence="3 4">LMM-1653</strain>
    </source>
</reference>
<dbReference type="EC" id="1.-.-.-" evidence="3"/>
<organism evidence="3 4">
    <name type="scientific">Corynebacterium endometrii</name>
    <dbReference type="NCBI Taxonomy" id="2488819"/>
    <lineage>
        <taxon>Bacteria</taxon>
        <taxon>Bacillati</taxon>
        <taxon>Actinomycetota</taxon>
        <taxon>Actinomycetes</taxon>
        <taxon>Mycobacteriales</taxon>
        <taxon>Corynebacteriaceae</taxon>
        <taxon>Corynebacterium</taxon>
    </lineage>
</organism>
<name>A0A4P7QHC7_9CORY</name>
<dbReference type="InterPro" id="IPR020904">
    <property type="entry name" value="Sc_DH/Rdtase_CS"/>
</dbReference>
<dbReference type="PRINTS" id="PR00081">
    <property type="entry name" value="GDHRDH"/>
</dbReference>
<dbReference type="PANTHER" id="PTHR44196">
    <property type="entry name" value="DEHYDROGENASE/REDUCTASE SDR FAMILY MEMBER 7B"/>
    <property type="match status" value="1"/>
</dbReference>
<dbReference type="EMBL" id="CP039247">
    <property type="protein sequence ID" value="QCB29049.1"/>
    <property type="molecule type" value="Genomic_DNA"/>
</dbReference>
<dbReference type="SUPFAM" id="SSF51735">
    <property type="entry name" value="NAD(P)-binding Rossmann-fold domains"/>
    <property type="match status" value="1"/>
</dbReference>
<proteinExistence type="inferred from homology"/>
<accession>A0A4P7QHC7</accession>